<sequence length="199" mass="22313">MERVDGGLARKRWEVQNAIEPNESFDDMLPCSTSPMPIIWVDLYDPISNPSFQPHPLKPIPDFIERPANPTARERRPTRNDVVPDSSSNSPNTPSSPTTGGLHGPRNSASSPSLKPHGFSVVREESLKRPSESRRSYRYSEPLPTTTSNDHHELLKSKPKKFASRIPRLCNSPSHVASERRKDTSRVIPSKSPPMMKSK</sequence>
<feature type="compositionally biased region" description="Basic and acidic residues" evidence="1">
    <location>
        <begin position="122"/>
        <end position="135"/>
    </location>
</feature>
<protein>
    <submittedName>
        <fullName evidence="2">Uncharacterized protein</fullName>
    </submittedName>
</protein>
<reference evidence="2 3" key="1">
    <citation type="submission" date="2024-01" db="EMBL/GenBank/DDBJ databases">
        <title>Complete genome of Cladobotryum mycophilum ATHUM6906.</title>
        <authorList>
            <person name="Christinaki A.C."/>
            <person name="Myridakis A.I."/>
            <person name="Kouvelis V.N."/>
        </authorList>
    </citation>
    <scope>NUCLEOTIDE SEQUENCE [LARGE SCALE GENOMIC DNA]</scope>
    <source>
        <strain evidence="2 3">ATHUM6906</strain>
    </source>
</reference>
<proteinExistence type="predicted"/>
<evidence type="ECO:0000313" key="3">
    <source>
        <dbReference type="Proteomes" id="UP001338125"/>
    </source>
</evidence>
<feature type="region of interest" description="Disordered" evidence="1">
    <location>
        <begin position="50"/>
        <end position="199"/>
    </location>
</feature>
<keyword evidence="3" id="KW-1185">Reference proteome</keyword>
<dbReference type="EMBL" id="JAVFKD010000014">
    <property type="protein sequence ID" value="KAK5989924.1"/>
    <property type="molecule type" value="Genomic_DNA"/>
</dbReference>
<accession>A0ABR0SCN4</accession>
<organism evidence="2 3">
    <name type="scientific">Cladobotryum mycophilum</name>
    <dbReference type="NCBI Taxonomy" id="491253"/>
    <lineage>
        <taxon>Eukaryota</taxon>
        <taxon>Fungi</taxon>
        <taxon>Dikarya</taxon>
        <taxon>Ascomycota</taxon>
        <taxon>Pezizomycotina</taxon>
        <taxon>Sordariomycetes</taxon>
        <taxon>Hypocreomycetidae</taxon>
        <taxon>Hypocreales</taxon>
        <taxon>Hypocreaceae</taxon>
        <taxon>Cladobotryum</taxon>
    </lineage>
</organism>
<evidence type="ECO:0000256" key="1">
    <source>
        <dbReference type="SAM" id="MobiDB-lite"/>
    </source>
</evidence>
<comment type="caution">
    <text evidence="2">The sequence shown here is derived from an EMBL/GenBank/DDBJ whole genome shotgun (WGS) entry which is preliminary data.</text>
</comment>
<gene>
    <name evidence="2" type="ORF">PT974_08187</name>
</gene>
<feature type="compositionally biased region" description="Low complexity" evidence="1">
    <location>
        <begin position="86"/>
        <end position="99"/>
    </location>
</feature>
<evidence type="ECO:0000313" key="2">
    <source>
        <dbReference type="EMBL" id="KAK5989924.1"/>
    </source>
</evidence>
<name>A0ABR0SCN4_9HYPO</name>
<dbReference type="Proteomes" id="UP001338125">
    <property type="component" value="Unassembled WGS sequence"/>
</dbReference>